<dbReference type="SUPFAM" id="SSF52540">
    <property type="entry name" value="P-loop containing nucleoside triphosphate hydrolases"/>
    <property type="match status" value="1"/>
</dbReference>
<dbReference type="AlphaFoldDB" id="A0AAF0JDN8"/>
<evidence type="ECO:0000256" key="1">
    <source>
        <dbReference type="ARBA" id="ARBA00007271"/>
    </source>
</evidence>
<dbReference type="InterPro" id="IPR003593">
    <property type="entry name" value="AAA+_ATPase"/>
</dbReference>
<sequence length="416" mass="46228">MGACWRLFTVGYTTYSVEVRQRSQSVLDRDIVVAHAKRYISKFDALTTEQSLSLQNSDIQDDVDQIYVAESGAKVVQLPAQLIYHVYRQSEVDNVDEFGVGDAEDQNGADNSVAATLFELPNRSLDGVWKSLVYTNDVKSRLLHYIGTTMQFASQGIDPTIITCNRMVLLHGPPGTGKTSLCRALAQKLAIRLDSQYTHGKLVEINSHSLFSKWFSESGKLVHRLFELINELLSDQSGFVAVLIDEIESLTKARASAAAGVEPSDSIRVVNALLTELDKLKQHQNVLVMATSNLSESIDPAFLDRADIRQYIGLPGAEAIYRILRSCLEELMRVKLAQTEQLLDYDDAIASNTTSTALARLAESCYGASGRSLRRMPLLAHADHLRLYPQARVLDWIKAMQSVWEAMQQEAAQNSS</sequence>
<dbReference type="GO" id="GO:0005524">
    <property type="term" value="F:ATP binding"/>
    <property type="evidence" value="ECO:0007669"/>
    <property type="project" value="UniProtKB-KW"/>
</dbReference>
<evidence type="ECO:0000313" key="8">
    <source>
        <dbReference type="Proteomes" id="UP001214628"/>
    </source>
</evidence>
<evidence type="ECO:0000256" key="4">
    <source>
        <dbReference type="ARBA" id="ARBA00023254"/>
    </source>
</evidence>
<dbReference type="InterPro" id="IPR001270">
    <property type="entry name" value="ClpA/B"/>
</dbReference>
<keyword evidence="3 5" id="KW-0067">ATP-binding</keyword>
<reference evidence="7" key="1">
    <citation type="submission" date="2023-02" db="EMBL/GenBank/DDBJ databases">
        <title>Mating type loci evolution in Malassezia.</title>
        <authorList>
            <person name="Coelho M.A."/>
        </authorList>
    </citation>
    <scope>NUCLEOTIDE SEQUENCE</scope>
    <source>
        <strain evidence="7">CBS 14136</strain>
    </source>
</reference>
<dbReference type="PANTHER" id="PTHR45991:SF1">
    <property type="entry name" value="PACHYTENE CHECKPOINT PROTEIN 2 HOMOLOG"/>
    <property type="match status" value="1"/>
</dbReference>
<name>A0AAF0JDN8_9BASI</name>
<gene>
    <name evidence="7" type="ORF">MPSI1_001852</name>
</gene>
<keyword evidence="4" id="KW-0469">Meiosis</keyword>
<dbReference type="Pfam" id="PF23242">
    <property type="entry name" value="AAA_lid_TRIP13_C"/>
    <property type="match status" value="1"/>
</dbReference>
<evidence type="ECO:0000256" key="2">
    <source>
        <dbReference type="ARBA" id="ARBA00022741"/>
    </source>
</evidence>
<dbReference type="InterPro" id="IPR058249">
    <property type="entry name" value="Pch2_C"/>
</dbReference>
<dbReference type="PANTHER" id="PTHR45991">
    <property type="entry name" value="PACHYTENE CHECKPOINT PROTEIN 2"/>
    <property type="match status" value="1"/>
</dbReference>
<dbReference type="GO" id="GO:0005634">
    <property type="term" value="C:nucleus"/>
    <property type="evidence" value="ECO:0007669"/>
    <property type="project" value="TreeGrafter"/>
</dbReference>
<evidence type="ECO:0000256" key="3">
    <source>
        <dbReference type="ARBA" id="ARBA00022840"/>
    </source>
</evidence>
<protein>
    <recommendedName>
        <fullName evidence="6">AAA+ ATPase domain-containing protein</fullName>
    </recommendedName>
</protein>
<feature type="domain" description="AAA+ ATPase" evidence="6">
    <location>
        <begin position="164"/>
        <end position="316"/>
    </location>
</feature>
<dbReference type="Pfam" id="PF00004">
    <property type="entry name" value="AAA"/>
    <property type="match status" value="1"/>
</dbReference>
<dbReference type="GO" id="GO:0051598">
    <property type="term" value="P:meiotic recombination checkpoint signaling"/>
    <property type="evidence" value="ECO:0007669"/>
    <property type="project" value="TreeGrafter"/>
</dbReference>
<evidence type="ECO:0000313" key="7">
    <source>
        <dbReference type="EMBL" id="WFD43197.1"/>
    </source>
</evidence>
<organism evidence="7 8">
    <name type="scientific">Malassezia psittaci</name>
    <dbReference type="NCBI Taxonomy" id="1821823"/>
    <lineage>
        <taxon>Eukaryota</taxon>
        <taxon>Fungi</taxon>
        <taxon>Dikarya</taxon>
        <taxon>Basidiomycota</taxon>
        <taxon>Ustilaginomycotina</taxon>
        <taxon>Malasseziomycetes</taxon>
        <taxon>Malasseziales</taxon>
        <taxon>Malasseziaceae</taxon>
        <taxon>Malassezia</taxon>
    </lineage>
</organism>
<dbReference type="GO" id="GO:0007131">
    <property type="term" value="P:reciprocal meiotic recombination"/>
    <property type="evidence" value="ECO:0007669"/>
    <property type="project" value="TreeGrafter"/>
</dbReference>
<dbReference type="EMBL" id="CP118376">
    <property type="protein sequence ID" value="WFD43197.1"/>
    <property type="molecule type" value="Genomic_DNA"/>
</dbReference>
<proteinExistence type="inferred from homology"/>
<dbReference type="InterPro" id="IPR044539">
    <property type="entry name" value="Pch2-like"/>
</dbReference>
<dbReference type="Pfam" id="PF23563">
    <property type="entry name" value="TRIP13_N"/>
    <property type="match status" value="1"/>
</dbReference>
<dbReference type="GO" id="GO:0005694">
    <property type="term" value="C:chromosome"/>
    <property type="evidence" value="ECO:0007669"/>
    <property type="project" value="TreeGrafter"/>
</dbReference>
<dbReference type="InterPro" id="IPR003960">
    <property type="entry name" value="ATPase_AAA_CS"/>
</dbReference>
<dbReference type="GO" id="GO:0016887">
    <property type="term" value="F:ATP hydrolysis activity"/>
    <property type="evidence" value="ECO:0007669"/>
    <property type="project" value="InterPro"/>
</dbReference>
<dbReference type="InterPro" id="IPR003959">
    <property type="entry name" value="ATPase_AAA_core"/>
</dbReference>
<accession>A0AAF0JDN8</accession>
<keyword evidence="8" id="KW-1185">Reference proteome</keyword>
<keyword evidence="2 5" id="KW-0547">Nucleotide-binding</keyword>
<dbReference type="Gene3D" id="3.40.50.300">
    <property type="entry name" value="P-loop containing nucleotide triphosphate hydrolases"/>
    <property type="match status" value="1"/>
</dbReference>
<dbReference type="SMART" id="SM00382">
    <property type="entry name" value="AAA"/>
    <property type="match status" value="1"/>
</dbReference>
<comment type="similarity">
    <text evidence="1">Belongs to the AAA ATPase family. PCH2 subfamily.</text>
</comment>
<dbReference type="FunFam" id="3.40.50.300:FF:001494">
    <property type="entry name" value="Pachytene checkpoint component Pch2"/>
    <property type="match status" value="1"/>
</dbReference>
<dbReference type="PROSITE" id="PS00674">
    <property type="entry name" value="AAA"/>
    <property type="match status" value="1"/>
</dbReference>
<dbReference type="InterPro" id="IPR027417">
    <property type="entry name" value="P-loop_NTPase"/>
</dbReference>
<dbReference type="Proteomes" id="UP001214628">
    <property type="component" value="Chromosome 2"/>
</dbReference>
<evidence type="ECO:0000256" key="5">
    <source>
        <dbReference type="RuleBase" id="RU003651"/>
    </source>
</evidence>
<evidence type="ECO:0000259" key="6">
    <source>
        <dbReference type="SMART" id="SM00382"/>
    </source>
</evidence>
<dbReference type="PRINTS" id="PR00300">
    <property type="entry name" value="CLPPROTEASEA"/>
</dbReference>